<sequence length="536" mass="63015">MTTELVAPDEYSSNARIVYIERLYRLDVELFVPSKDSGDVTVEWTNHNYYTSGSYGTHDLTTDRLVEGYPILYKSDGTPWNLANLYLYEWWQSEADYDEVSTSTIVRKAKNLLGYLRWIEHLQCQGHDVEEFYAPERSRPRNRITYMYKSHLQQLFETYRNNERINSLSTVKGKAGEVAQFYTFLNHYKLHPDGKPIEGIFYKPLKGTKLTNYGIRHIYYTDLHFKMRPSENERNRSDLIWGEEGGVRPLSERDAQFVLWALDNTDDRQQQLMHWLAIFTGARKQTICTLHAHAIQQAWKTYKDQNFAYIPVGPGTGVDTKKSVKYDMMVPIALLEAIYQWVTYSPVYKHRALNSFYGDSDANYCFLTKQSKPYYVARRHRIAMDDPDISRTLVLSDRSKKAGKATGDRINAFDRETLIPWIEDNFEQLVKRWIEEHKNDPYFDRKAVRKPFYEKFGFHDLRATFGMRFVRNWERKHGNIDGCKTALVKLMGHSPNGNTTDIYLNYDEINATLKAKNEQIAQAMYPHNFDWEMFDA</sequence>
<accession>A0ABS9RVL9</accession>
<dbReference type="Proteomes" id="UP001202117">
    <property type="component" value="Unassembled WGS sequence"/>
</dbReference>
<dbReference type="InterPro" id="IPR011010">
    <property type="entry name" value="DNA_brk_join_enz"/>
</dbReference>
<protein>
    <recommendedName>
        <fullName evidence="4">Phage integrase family protein</fullName>
    </recommendedName>
</protein>
<comment type="caution">
    <text evidence="2">The sequence shown here is derived from an EMBL/GenBank/DDBJ whole genome shotgun (WGS) entry which is preliminary data.</text>
</comment>
<evidence type="ECO:0008006" key="4">
    <source>
        <dbReference type="Google" id="ProtNLM"/>
    </source>
</evidence>
<evidence type="ECO:0000313" key="3">
    <source>
        <dbReference type="Proteomes" id="UP001202117"/>
    </source>
</evidence>
<evidence type="ECO:0000313" key="2">
    <source>
        <dbReference type="EMBL" id="MCH4563885.1"/>
    </source>
</evidence>
<organism evidence="2 3">
    <name type="scientific">Halomonas flagellata</name>
    <dbReference type="NCBI Taxonomy" id="2920385"/>
    <lineage>
        <taxon>Bacteria</taxon>
        <taxon>Pseudomonadati</taxon>
        <taxon>Pseudomonadota</taxon>
        <taxon>Gammaproteobacteria</taxon>
        <taxon>Oceanospirillales</taxon>
        <taxon>Halomonadaceae</taxon>
        <taxon>Halomonas</taxon>
    </lineage>
</organism>
<dbReference type="RefSeq" id="WP_240568517.1">
    <property type="nucleotide sequence ID" value="NZ_JAKVPY010000013.1"/>
</dbReference>
<gene>
    <name evidence="2" type="ORF">MKP05_12195</name>
</gene>
<evidence type="ECO:0000256" key="1">
    <source>
        <dbReference type="ARBA" id="ARBA00023172"/>
    </source>
</evidence>
<name>A0ABS9RVL9_9GAMM</name>
<dbReference type="InterPro" id="IPR013762">
    <property type="entry name" value="Integrase-like_cat_sf"/>
</dbReference>
<dbReference type="Gene3D" id="1.10.443.10">
    <property type="entry name" value="Intergrase catalytic core"/>
    <property type="match status" value="1"/>
</dbReference>
<dbReference type="SUPFAM" id="SSF56349">
    <property type="entry name" value="DNA breaking-rejoining enzymes"/>
    <property type="match status" value="1"/>
</dbReference>
<reference evidence="2 3" key="1">
    <citation type="submission" date="2022-02" db="EMBL/GenBank/DDBJ databases">
        <title>Halomonas fukangensis sp. nov., a halophilic bacterium isolated from a bulk soil of Kalidium foliatum at Fukang.</title>
        <authorList>
            <person name="Huang Y."/>
        </authorList>
    </citation>
    <scope>NUCLEOTIDE SEQUENCE [LARGE SCALE GENOMIC DNA]</scope>
    <source>
        <strain evidence="2 3">EGI 63088</strain>
    </source>
</reference>
<keyword evidence="1" id="KW-0233">DNA recombination</keyword>
<keyword evidence="3" id="KW-1185">Reference proteome</keyword>
<proteinExistence type="predicted"/>
<dbReference type="EMBL" id="JAKVPY010000013">
    <property type="protein sequence ID" value="MCH4563885.1"/>
    <property type="molecule type" value="Genomic_DNA"/>
</dbReference>